<evidence type="ECO:0000313" key="2">
    <source>
        <dbReference type="Proteomes" id="UP000249417"/>
    </source>
</evidence>
<proteinExistence type="predicted"/>
<evidence type="ECO:0000313" key="1">
    <source>
        <dbReference type="EMBL" id="PZQ48040.1"/>
    </source>
</evidence>
<sequence>MAENKVISINDSIVQAQQCDVTADDILNERDLELAHMLWNNQTMEAANDVRLIKHERALEKFSKKAA</sequence>
<reference evidence="1 2" key="1">
    <citation type="submission" date="2017-08" db="EMBL/GenBank/DDBJ databases">
        <title>Infants hospitalized years apart are colonized by the same room-sourced microbial strains.</title>
        <authorList>
            <person name="Brooks B."/>
            <person name="Olm M.R."/>
            <person name="Firek B.A."/>
            <person name="Baker R."/>
            <person name="Thomas B.C."/>
            <person name="Morowitz M.J."/>
            <person name="Banfield J.F."/>
        </authorList>
    </citation>
    <scope>NUCLEOTIDE SEQUENCE [LARGE SCALE GENOMIC DNA]</scope>
    <source>
        <strain evidence="1">S2_005_002_R2_29</strain>
    </source>
</reference>
<dbReference type="Proteomes" id="UP000249417">
    <property type="component" value="Unassembled WGS sequence"/>
</dbReference>
<comment type="caution">
    <text evidence="1">The sequence shown here is derived from an EMBL/GenBank/DDBJ whole genome shotgun (WGS) entry which is preliminary data.</text>
</comment>
<gene>
    <name evidence="1" type="ORF">DI551_02315</name>
</gene>
<dbReference type="AlphaFoldDB" id="A0A2W5Q9G5"/>
<dbReference type="EMBL" id="QFQB01000008">
    <property type="protein sequence ID" value="PZQ48040.1"/>
    <property type="molecule type" value="Genomic_DNA"/>
</dbReference>
<protein>
    <submittedName>
        <fullName evidence="1">Uncharacterized protein</fullName>
    </submittedName>
</protein>
<name>A0A2W5Q9G5_9BACT</name>
<accession>A0A2W5Q9G5</accession>
<organism evidence="1 2">
    <name type="scientific">Micavibrio aeruginosavorus</name>
    <dbReference type="NCBI Taxonomy" id="349221"/>
    <lineage>
        <taxon>Bacteria</taxon>
        <taxon>Pseudomonadati</taxon>
        <taxon>Bdellovibrionota</taxon>
        <taxon>Bdellovibrionia</taxon>
        <taxon>Bdellovibrionales</taxon>
        <taxon>Pseudobdellovibrionaceae</taxon>
        <taxon>Micavibrio</taxon>
    </lineage>
</organism>